<dbReference type="EMBL" id="SZYD01000003">
    <property type="protein sequence ID" value="KAD6796179.1"/>
    <property type="molecule type" value="Genomic_DNA"/>
</dbReference>
<name>A0A5N6PTC6_9ASTR</name>
<evidence type="ECO:0000313" key="2">
    <source>
        <dbReference type="Proteomes" id="UP000326396"/>
    </source>
</evidence>
<reference evidence="1 2" key="1">
    <citation type="submission" date="2019-05" db="EMBL/GenBank/DDBJ databases">
        <title>Mikania micrantha, genome provides insights into the molecular mechanism of rapid growth.</title>
        <authorList>
            <person name="Liu B."/>
        </authorList>
    </citation>
    <scope>NUCLEOTIDE SEQUENCE [LARGE SCALE GENOMIC DNA]</scope>
    <source>
        <strain evidence="1">NLD-2019</strain>
        <tissue evidence="1">Leaf</tissue>
    </source>
</reference>
<organism evidence="1 2">
    <name type="scientific">Mikania micrantha</name>
    <name type="common">bitter vine</name>
    <dbReference type="NCBI Taxonomy" id="192012"/>
    <lineage>
        <taxon>Eukaryota</taxon>
        <taxon>Viridiplantae</taxon>
        <taxon>Streptophyta</taxon>
        <taxon>Embryophyta</taxon>
        <taxon>Tracheophyta</taxon>
        <taxon>Spermatophyta</taxon>
        <taxon>Magnoliopsida</taxon>
        <taxon>eudicotyledons</taxon>
        <taxon>Gunneridae</taxon>
        <taxon>Pentapetalae</taxon>
        <taxon>asterids</taxon>
        <taxon>campanulids</taxon>
        <taxon>Asterales</taxon>
        <taxon>Asteraceae</taxon>
        <taxon>Asteroideae</taxon>
        <taxon>Heliantheae alliance</taxon>
        <taxon>Eupatorieae</taxon>
        <taxon>Mikania</taxon>
    </lineage>
</organism>
<keyword evidence="2" id="KW-1185">Reference proteome</keyword>
<accession>A0A5N6PTC6</accession>
<sequence length="129" mass="15814">MIYLRLTYERSRLIHEVATDELSDREEEDEMELGEGERETYEMMRQGIEQHRAQDERYYQRMEEFNISNIYAQELYQNKQYLIEERKRAYFDHYKGLTPTHQYEHVDLSSPPPWPKGMCHQRYPPSMPS</sequence>
<gene>
    <name evidence="1" type="ORF">E3N88_07075</name>
</gene>
<protein>
    <submittedName>
        <fullName evidence="1">Uncharacterized protein</fullName>
    </submittedName>
</protein>
<proteinExistence type="predicted"/>
<dbReference type="Proteomes" id="UP000326396">
    <property type="component" value="Linkage Group LG11"/>
</dbReference>
<dbReference type="AlphaFoldDB" id="A0A5N6PTC6"/>
<evidence type="ECO:0000313" key="1">
    <source>
        <dbReference type="EMBL" id="KAD6796179.1"/>
    </source>
</evidence>
<comment type="caution">
    <text evidence="1">The sequence shown here is derived from an EMBL/GenBank/DDBJ whole genome shotgun (WGS) entry which is preliminary data.</text>
</comment>